<organism evidence="3 4">
    <name type="scientific">Macrostomum lignano</name>
    <dbReference type="NCBI Taxonomy" id="282301"/>
    <lineage>
        <taxon>Eukaryota</taxon>
        <taxon>Metazoa</taxon>
        <taxon>Spiralia</taxon>
        <taxon>Lophotrochozoa</taxon>
        <taxon>Platyhelminthes</taxon>
        <taxon>Rhabditophora</taxon>
        <taxon>Macrostomorpha</taxon>
        <taxon>Macrostomida</taxon>
        <taxon>Macrostomidae</taxon>
        <taxon>Macrostomum</taxon>
    </lineage>
</organism>
<keyword evidence="4" id="KW-1185">Reference proteome</keyword>
<name>A0A267FD05_9PLAT</name>
<evidence type="ECO:0000256" key="1">
    <source>
        <dbReference type="SAM" id="Coils"/>
    </source>
</evidence>
<feature type="compositionally biased region" description="Basic and acidic residues" evidence="2">
    <location>
        <begin position="602"/>
        <end position="620"/>
    </location>
</feature>
<feature type="compositionally biased region" description="Basic residues" evidence="2">
    <location>
        <begin position="637"/>
        <end position="647"/>
    </location>
</feature>
<feature type="region of interest" description="Disordered" evidence="2">
    <location>
        <begin position="134"/>
        <end position="154"/>
    </location>
</feature>
<feature type="compositionally biased region" description="Basic and acidic residues" evidence="2">
    <location>
        <begin position="86"/>
        <end position="95"/>
    </location>
</feature>
<evidence type="ECO:0000256" key="2">
    <source>
        <dbReference type="SAM" id="MobiDB-lite"/>
    </source>
</evidence>
<reference evidence="3 4" key="1">
    <citation type="submission" date="2017-06" db="EMBL/GenBank/DDBJ databases">
        <title>A platform for efficient transgenesis in Macrostomum lignano, a flatworm model organism for stem cell research.</title>
        <authorList>
            <person name="Berezikov E."/>
        </authorList>
    </citation>
    <scope>NUCLEOTIDE SEQUENCE [LARGE SCALE GENOMIC DNA]</scope>
    <source>
        <strain evidence="3">DV1</strain>
        <tissue evidence="3">Whole organism</tissue>
    </source>
</reference>
<accession>A0A267FD05</accession>
<dbReference type="AlphaFoldDB" id="A0A267FD05"/>
<evidence type="ECO:0000313" key="3">
    <source>
        <dbReference type="EMBL" id="PAA71583.1"/>
    </source>
</evidence>
<proteinExistence type="predicted"/>
<feature type="compositionally biased region" description="Polar residues" evidence="2">
    <location>
        <begin position="489"/>
        <end position="498"/>
    </location>
</feature>
<feature type="region of interest" description="Disordered" evidence="2">
    <location>
        <begin position="198"/>
        <end position="231"/>
    </location>
</feature>
<feature type="region of interest" description="Disordered" evidence="2">
    <location>
        <begin position="539"/>
        <end position="655"/>
    </location>
</feature>
<sequence length="829" mass="90520">MDSIVYKNDSTGPHSLLQEKWQYHSRQSEHTEKCPRLLLDDGVKRQRCFVCGIELASEKYVEHIQSAAHRINLQRLGGGGDGAHTNAKDDAEKAEMSSAVAEYHSSGGYRGYNDNDFEARNAEGEAEYYGSLWKTAKSLPPPPPPPPPPMLEHPRTDALLAEALAQLARLRAERAGRGEKAERNARSFSWRYRNELEAEVEPVEAAESSRSNDDRSSNRRRRQRERCDSATETETLIVTPLETCRTDATGAELLLHRSARDVPSQETTMRQTRDAAVATETDLETATSSAATKQLSVPAAVEVKEEKPTADRFDFASQMPTPRLAASTDSEVAAINGLADAAVQKEAEEEAEVSDRTASPLPHRSREVERMQAALELSLQADQVDDVIGEVDDRIADLRRQVEALNEQIAAEEAVREELQQKRLEILQRRVDVLRGCFELPVLNGGEPSSARFARDDFCETENAASPSPPPPPQQQQQSFPADFETDAETGQSGSEVQRQSLVHRVLLDDSEASAANGGGPLAVDSPRDADLIQQTLDRLSALSQPPPPPSKQVQQGRRRPRKQCQPAEPELPPAEVLSDVLSAAPREPPSRPASAAALAGDDGKARISRRTASETRLPIDEACAGRGSSNVNNSTSHRRPRRRRVSSGRSSATIRRSRRLCVSICTPRAAAARLRQTPMLKAPPIVRRSGQSDWTLIQELQYSAPSVTTGCSTPARLAAPALFSAWQRGDVWPTFTAETTSAMVAAAAVAAAASSVWHCATACQIDCSPALRTASCRFTTLEAAAAWPSGVCRRSLAQPGPATAGFTWAWPAAGWPPAIWRHRRSRLF</sequence>
<evidence type="ECO:0000313" key="4">
    <source>
        <dbReference type="Proteomes" id="UP000215902"/>
    </source>
</evidence>
<dbReference type="Proteomes" id="UP000215902">
    <property type="component" value="Unassembled WGS sequence"/>
</dbReference>
<protein>
    <submittedName>
        <fullName evidence="3">Uncharacterized protein</fullName>
    </submittedName>
</protein>
<dbReference type="EMBL" id="NIVC01001154">
    <property type="protein sequence ID" value="PAA71583.1"/>
    <property type="molecule type" value="Genomic_DNA"/>
</dbReference>
<feature type="region of interest" description="Disordered" evidence="2">
    <location>
        <begin position="460"/>
        <end position="498"/>
    </location>
</feature>
<feature type="coiled-coil region" evidence="1">
    <location>
        <begin position="388"/>
        <end position="429"/>
    </location>
</feature>
<keyword evidence="1" id="KW-0175">Coiled coil</keyword>
<gene>
    <name evidence="3" type="ORF">BOX15_Mlig026487g1</name>
</gene>
<feature type="compositionally biased region" description="Pro residues" evidence="2">
    <location>
        <begin position="139"/>
        <end position="151"/>
    </location>
</feature>
<feature type="region of interest" description="Disordered" evidence="2">
    <location>
        <begin position="77"/>
        <end position="97"/>
    </location>
</feature>
<comment type="caution">
    <text evidence="3">The sequence shown here is derived from an EMBL/GenBank/DDBJ whole genome shotgun (WGS) entry which is preliminary data.</text>
</comment>
<feature type="region of interest" description="Disordered" evidence="2">
    <location>
        <begin position="348"/>
        <end position="367"/>
    </location>
</feature>